<feature type="compositionally biased region" description="Basic and acidic residues" evidence="2">
    <location>
        <begin position="109"/>
        <end position="122"/>
    </location>
</feature>
<dbReference type="InterPro" id="IPR015158">
    <property type="entry name" value="Bud22_dom"/>
</dbReference>
<dbReference type="AlphaFoldDB" id="A0A6A4I5M9"/>
<dbReference type="PANTHER" id="PTHR23325">
    <property type="entry name" value="SERUM RESPONSE FACTOR-BINDING"/>
    <property type="match status" value="1"/>
</dbReference>
<reference evidence="4" key="1">
    <citation type="journal article" date="2019" name="Environ. Microbiol.">
        <title>Fungal ecological strategies reflected in gene transcription - a case study of two litter decomposers.</title>
        <authorList>
            <person name="Barbi F."/>
            <person name="Kohler A."/>
            <person name="Barry K."/>
            <person name="Baskaran P."/>
            <person name="Daum C."/>
            <person name="Fauchery L."/>
            <person name="Ihrmark K."/>
            <person name="Kuo A."/>
            <person name="LaButti K."/>
            <person name="Lipzen A."/>
            <person name="Morin E."/>
            <person name="Grigoriev I.V."/>
            <person name="Henrissat B."/>
            <person name="Lindahl B."/>
            <person name="Martin F."/>
        </authorList>
    </citation>
    <scope>NUCLEOTIDE SEQUENCE</scope>
    <source>
        <strain evidence="4">JB14</strain>
    </source>
</reference>
<feature type="compositionally biased region" description="Basic and acidic residues" evidence="2">
    <location>
        <begin position="326"/>
        <end position="356"/>
    </location>
</feature>
<feature type="region of interest" description="Disordered" evidence="2">
    <location>
        <begin position="140"/>
        <end position="373"/>
    </location>
</feature>
<evidence type="ECO:0000313" key="5">
    <source>
        <dbReference type="Proteomes" id="UP000799118"/>
    </source>
</evidence>
<dbReference type="InterPro" id="IPR037393">
    <property type="entry name" value="Bud22/SRFB1"/>
</dbReference>
<dbReference type="PANTHER" id="PTHR23325:SF1">
    <property type="entry name" value="SERUM RESPONSE FACTOR-BINDING PROTEIN 1"/>
    <property type="match status" value="1"/>
</dbReference>
<feature type="compositionally biased region" description="Acidic residues" evidence="2">
    <location>
        <begin position="140"/>
        <end position="151"/>
    </location>
</feature>
<dbReference type="EMBL" id="ML769420">
    <property type="protein sequence ID" value="KAE9404075.1"/>
    <property type="molecule type" value="Genomic_DNA"/>
</dbReference>
<protein>
    <submittedName>
        <fullName evidence="4">BUD22-domain-containing protein</fullName>
    </submittedName>
</protein>
<dbReference type="Pfam" id="PF09073">
    <property type="entry name" value="BUD22"/>
    <property type="match status" value="1"/>
</dbReference>
<evidence type="ECO:0000256" key="1">
    <source>
        <dbReference type="ARBA" id="ARBA00023054"/>
    </source>
</evidence>
<sequence length="373" mass="41048">MRNTTGAASKLKLINHEAVANTALRTKLTKDKVLSDHESIQTALSKELTANLLIPVDGGTPAAKIQSRLLSSKILASEVAAVVEDLRSVINPNTDSQDGDISAEQDESLPERPVKLKKMDRIPEDEDVEMDFGDTEEMAEVGEDEEIDADGWESGTVGDDEKELDNGWESGSIAGESSGYMDEDPPSDSQEVIKKPSVKTGPIAGPSKINSKVPAGQSTFLPTLSTGFIRGSDSDWSDDEDQAADLGQKKNRRGQRARQRIWEKKYGRNANHKKKEAALNVVADTERGRKRWTSNSTPSDRPPNRSNRRSQGGDIPAQPRQQDSGWKQREITATNNRDRDLRPLHPSWEAKRKLSEKQSAAIVPTTGKKIKFS</sequence>
<keyword evidence="5" id="KW-1185">Reference proteome</keyword>
<feature type="region of interest" description="Disordered" evidence="2">
    <location>
        <begin position="90"/>
        <end position="126"/>
    </location>
</feature>
<dbReference type="GO" id="GO:0030686">
    <property type="term" value="C:90S preribosome"/>
    <property type="evidence" value="ECO:0007669"/>
    <property type="project" value="TreeGrafter"/>
</dbReference>
<name>A0A6A4I5M9_9AGAR</name>
<feature type="compositionally biased region" description="Acidic residues" evidence="2">
    <location>
        <begin position="97"/>
        <end position="108"/>
    </location>
</feature>
<dbReference type="GO" id="GO:0030490">
    <property type="term" value="P:maturation of SSU-rRNA"/>
    <property type="evidence" value="ECO:0007669"/>
    <property type="project" value="TreeGrafter"/>
</dbReference>
<proteinExistence type="predicted"/>
<accession>A0A6A4I5M9</accession>
<dbReference type="OrthoDB" id="3364872at2759"/>
<gene>
    <name evidence="4" type="ORF">BT96DRAFT_1075687</name>
</gene>
<evidence type="ECO:0000259" key="3">
    <source>
        <dbReference type="Pfam" id="PF09073"/>
    </source>
</evidence>
<dbReference type="GO" id="GO:0005634">
    <property type="term" value="C:nucleus"/>
    <property type="evidence" value="ECO:0007669"/>
    <property type="project" value="TreeGrafter"/>
</dbReference>
<dbReference type="Proteomes" id="UP000799118">
    <property type="component" value="Unassembled WGS sequence"/>
</dbReference>
<feature type="compositionally biased region" description="Basic residues" evidence="2">
    <location>
        <begin position="249"/>
        <end position="259"/>
    </location>
</feature>
<keyword evidence="1" id="KW-0175">Coiled coil</keyword>
<organism evidence="4 5">
    <name type="scientific">Gymnopus androsaceus JB14</name>
    <dbReference type="NCBI Taxonomy" id="1447944"/>
    <lineage>
        <taxon>Eukaryota</taxon>
        <taxon>Fungi</taxon>
        <taxon>Dikarya</taxon>
        <taxon>Basidiomycota</taxon>
        <taxon>Agaricomycotina</taxon>
        <taxon>Agaricomycetes</taxon>
        <taxon>Agaricomycetidae</taxon>
        <taxon>Agaricales</taxon>
        <taxon>Marasmiineae</taxon>
        <taxon>Omphalotaceae</taxon>
        <taxon>Gymnopus</taxon>
    </lineage>
</organism>
<evidence type="ECO:0000256" key="2">
    <source>
        <dbReference type="SAM" id="MobiDB-lite"/>
    </source>
</evidence>
<evidence type="ECO:0000313" key="4">
    <source>
        <dbReference type="EMBL" id="KAE9404075.1"/>
    </source>
</evidence>
<feature type="domain" description="Bud22" evidence="3">
    <location>
        <begin position="10"/>
        <end position="372"/>
    </location>
</feature>
<feature type="compositionally biased region" description="Polar residues" evidence="2">
    <location>
        <begin position="216"/>
        <end position="226"/>
    </location>
</feature>